<evidence type="ECO:0000313" key="4">
    <source>
        <dbReference type="Proteomes" id="UP000712007"/>
    </source>
</evidence>
<comment type="caution">
    <text evidence="3">The sequence shown here is derived from an EMBL/GenBank/DDBJ whole genome shotgun (WGS) entry which is preliminary data.</text>
</comment>
<dbReference type="Pfam" id="PF18998">
    <property type="entry name" value="Flg_new_2"/>
    <property type="match status" value="4"/>
</dbReference>
<proteinExistence type="predicted"/>
<dbReference type="Pfam" id="PF13306">
    <property type="entry name" value="LRR_5"/>
    <property type="match status" value="2"/>
</dbReference>
<feature type="signal peptide" evidence="1">
    <location>
        <begin position="1"/>
        <end position="20"/>
    </location>
</feature>
<evidence type="ECO:0000259" key="2">
    <source>
        <dbReference type="Pfam" id="PF18998"/>
    </source>
</evidence>
<evidence type="ECO:0000313" key="3">
    <source>
        <dbReference type="EMBL" id="MBO8439037.1"/>
    </source>
</evidence>
<protein>
    <submittedName>
        <fullName evidence="3">Leucine-rich repeat protein</fullName>
    </submittedName>
</protein>
<keyword evidence="1" id="KW-0732">Signal</keyword>
<dbReference type="Gene3D" id="3.40.50.12480">
    <property type="match status" value="4"/>
</dbReference>
<sequence>MKTRLFTAILLLLAVTAASAQQDNIKYSGTFGGTKEGSDVILRSDTLTYTLTYDGTLTISGRGVMMNHHDTYHDGGYLRSTGRYPWESYSWHDNWIKSWEDEIRKVIIDPKIYSIGRGAFKNCKNITSISIPGVSTIRDSAFYNCYSLTDIVIPEGLSDIGNYVFAGCNSLTDIPEGFNLNITSSGRGTFSGCDGLIEVTIPDSVTSIGEYTFAGCTNLTKVVLPQSITQIGDGAFYNCNSLSEINIPEKVSKISESIFARCTNLTKIVLPQSITQIGKAAFKDCSNLSEINIPENVSRISESTFAGCTNLTKIVLPQSITRIEKNAFIDCSNLSEINIPEKVSKIEVEISGLTTRSPFHNCTSLKMIIWDAIHCKYNGKSALFSFDNVHFGDNVEYIPEYFSEANTKLTELSLPKELKHIGKYAFTDCINLSSLTIPDNVTYIGNSAFSNCYSLTNVTFPQTTNMDTINYGTFSNCPHIESHIDIPEGITYIDEKAFYRCDNISNITLPSTLEYIGEDALVIIDLSNITCYSETPPIINASALSISNGCQLNVPCLSVGLYATDNSWMEHFSSENIYGINPNRIYLKCNNNNYGEATVVTPADCNSDKVTIKATPENGCDFICWKDTMGNIISYNNPYTFSITEDIILIAEFIDNNPRFFEIELMPNDPTMGYVSGGGQYEEGTKVTIKATAFSGYEFIRWSDGNTNNPRTVTINGNIVLQAIFSVREDTYNVSLTSNDETMGSVSGSGEYGEGEVIQITATPNEGYAFLRWSDGNTDNPRTITVDGDIALQAIFESTYVPPVYTVTLTSNDETMGSVSGDGEYEEGEEIEIFAIPKSGYSFVRWSDGNTDNPRTITVTQDTALTAYFSDGRTAVDGTSVSGGVYVTKDGILHIEGHDGEDMSLFTADGALLYEGKVRDYPLPQPGVYLLRIGGETVKVVRP</sequence>
<dbReference type="InterPro" id="IPR044060">
    <property type="entry name" value="Bacterial_rp_domain"/>
</dbReference>
<evidence type="ECO:0000256" key="1">
    <source>
        <dbReference type="SAM" id="SignalP"/>
    </source>
</evidence>
<dbReference type="PANTHER" id="PTHR45661:SF3">
    <property type="entry name" value="IG-LIKE DOMAIN-CONTAINING PROTEIN"/>
    <property type="match status" value="1"/>
</dbReference>
<dbReference type="InterPro" id="IPR026906">
    <property type="entry name" value="LRR_5"/>
</dbReference>
<dbReference type="EMBL" id="JADIMV010000002">
    <property type="protein sequence ID" value="MBO8439037.1"/>
    <property type="molecule type" value="Genomic_DNA"/>
</dbReference>
<dbReference type="PANTHER" id="PTHR45661">
    <property type="entry name" value="SURFACE ANTIGEN"/>
    <property type="match status" value="1"/>
</dbReference>
<accession>A0A940IE03</accession>
<dbReference type="Gene3D" id="3.80.10.10">
    <property type="entry name" value="Ribonuclease Inhibitor"/>
    <property type="match status" value="2"/>
</dbReference>
<reference evidence="3" key="2">
    <citation type="journal article" date="2021" name="PeerJ">
        <title>Extensive microbial diversity within the chicken gut microbiome revealed by metagenomics and culture.</title>
        <authorList>
            <person name="Gilroy R."/>
            <person name="Ravi A."/>
            <person name="Getino M."/>
            <person name="Pursley I."/>
            <person name="Horton D.L."/>
            <person name="Alikhan N.F."/>
            <person name="Baker D."/>
            <person name="Gharbi K."/>
            <person name="Hall N."/>
            <person name="Watson M."/>
            <person name="Adriaenssens E.M."/>
            <person name="Foster-Nyarko E."/>
            <person name="Jarju S."/>
            <person name="Secka A."/>
            <person name="Antonio M."/>
            <person name="Oren A."/>
            <person name="Chaudhuri R.R."/>
            <person name="La Ragione R."/>
            <person name="Hildebrand F."/>
            <person name="Pallen M.J."/>
        </authorList>
    </citation>
    <scope>NUCLEOTIDE SEQUENCE</scope>
    <source>
        <strain evidence="3">3924</strain>
    </source>
</reference>
<feature type="domain" description="Bacterial repeat" evidence="2">
    <location>
        <begin position="587"/>
        <end position="655"/>
    </location>
</feature>
<dbReference type="Proteomes" id="UP000712007">
    <property type="component" value="Unassembled WGS sequence"/>
</dbReference>
<feature type="domain" description="Bacterial repeat" evidence="2">
    <location>
        <begin position="735"/>
        <end position="798"/>
    </location>
</feature>
<reference evidence="3" key="1">
    <citation type="submission" date="2020-10" db="EMBL/GenBank/DDBJ databases">
        <authorList>
            <person name="Gilroy R."/>
        </authorList>
    </citation>
    <scope>NUCLEOTIDE SEQUENCE</scope>
    <source>
        <strain evidence="3">3924</strain>
    </source>
</reference>
<organism evidence="3 4">
    <name type="scientific">Candidatus Aphodosoma intestinipullorum</name>
    <dbReference type="NCBI Taxonomy" id="2840674"/>
    <lineage>
        <taxon>Bacteria</taxon>
        <taxon>Pseudomonadati</taxon>
        <taxon>Bacteroidota</taxon>
        <taxon>Bacteroidia</taxon>
        <taxon>Bacteroidales</taxon>
        <taxon>Candidatus Aphodosoma</taxon>
    </lineage>
</organism>
<dbReference type="InterPro" id="IPR053139">
    <property type="entry name" value="Surface_bspA-like"/>
</dbReference>
<dbReference type="SUPFAM" id="SSF52058">
    <property type="entry name" value="L domain-like"/>
    <property type="match status" value="2"/>
</dbReference>
<dbReference type="AlphaFoldDB" id="A0A940IE03"/>
<feature type="chain" id="PRO_5037945001" evidence="1">
    <location>
        <begin position="21"/>
        <end position="943"/>
    </location>
</feature>
<dbReference type="InterPro" id="IPR032675">
    <property type="entry name" value="LRR_dom_sf"/>
</dbReference>
<name>A0A940IE03_9BACT</name>
<gene>
    <name evidence="3" type="ORF">IAC51_00115</name>
</gene>
<feature type="domain" description="Bacterial repeat" evidence="2">
    <location>
        <begin position="671"/>
        <end position="726"/>
    </location>
</feature>
<feature type="domain" description="Bacterial repeat" evidence="2">
    <location>
        <begin position="807"/>
        <end position="871"/>
    </location>
</feature>